<dbReference type="InterPro" id="IPR020568">
    <property type="entry name" value="Ribosomal_Su5_D2-typ_SF"/>
</dbReference>
<sequence>MDTDAGLYSSVELDRLHDPAGYRTRALAAGERRADCRGAWASRPLHTSHWTLQRGSEEVPVLQLQRGNTQVLVTARMSASWRVTVQVPSLCTGHVVTNEAVILTEYLERLFYPIVGACRPPAHVLAAEHSWRWDMELTVLSADGGLRDLLLLGIQQMLPLCIRQRQRIQGTTDKMTTNDHVQQDAMLMNYLENLVPCSFLVVKTPINLNQGPKEASVRVMIDPTADEEDTDSTMVTAIFYDAKSQPEDRLTVYFLECSGKPLSARELETSLAQVSAHLLQERA</sequence>
<evidence type="ECO:0000313" key="1">
    <source>
        <dbReference type="EMBL" id="KAF6004629.1"/>
    </source>
</evidence>
<dbReference type="InterPro" id="IPR027408">
    <property type="entry name" value="PNPase/RNase_PH_dom_sf"/>
</dbReference>
<evidence type="ECO:0000313" key="2">
    <source>
        <dbReference type="Proteomes" id="UP000530660"/>
    </source>
</evidence>
<dbReference type="Gene3D" id="3.30.230.70">
    <property type="entry name" value="GHMP Kinase, N-terminal domain"/>
    <property type="match status" value="1"/>
</dbReference>
<dbReference type="OrthoDB" id="10531785at2759"/>
<dbReference type="AlphaFoldDB" id="A0A7J7IPJ0"/>
<proteinExistence type="predicted"/>
<comment type="caution">
    <text evidence="1">The sequence shown here is derived from an EMBL/GenBank/DDBJ whole genome shotgun (WGS) entry which is preliminary data.</text>
</comment>
<name>A0A7J7IPJ0_9RHOD</name>
<dbReference type="Proteomes" id="UP000530660">
    <property type="component" value="Unassembled WGS sequence"/>
</dbReference>
<protein>
    <submittedName>
        <fullName evidence="1">Uncharacterized protein</fullName>
    </submittedName>
</protein>
<dbReference type="EMBL" id="VWRR01000003">
    <property type="protein sequence ID" value="KAF6004629.1"/>
    <property type="molecule type" value="Genomic_DNA"/>
</dbReference>
<keyword evidence="2" id="KW-1185">Reference proteome</keyword>
<gene>
    <name evidence="1" type="ORF">F1559_004835</name>
</gene>
<organism evidence="1 2">
    <name type="scientific">Cyanidiococcus yangmingshanensis</name>
    <dbReference type="NCBI Taxonomy" id="2690220"/>
    <lineage>
        <taxon>Eukaryota</taxon>
        <taxon>Rhodophyta</taxon>
        <taxon>Bangiophyceae</taxon>
        <taxon>Cyanidiales</taxon>
        <taxon>Cyanidiaceae</taxon>
        <taxon>Cyanidiococcus</taxon>
    </lineage>
</organism>
<reference evidence="1 2" key="1">
    <citation type="journal article" date="2020" name="J. Phycol.">
        <title>Comparative genome analysis reveals Cyanidiococcus gen. nov., a new extremophilic red algal genus sister to Cyanidioschyzon (Cyanidioschyzonaceae, Rhodophyta).</title>
        <authorList>
            <person name="Liu S.-L."/>
            <person name="Chiang Y.-R."/>
            <person name="Yoon H.S."/>
            <person name="Fu H.-Y."/>
        </authorList>
    </citation>
    <scope>NUCLEOTIDE SEQUENCE [LARGE SCALE GENOMIC DNA]</scope>
    <source>
        <strain evidence="1 2">THAL066</strain>
    </source>
</reference>
<dbReference type="SUPFAM" id="SSF54211">
    <property type="entry name" value="Ribosomal protein S5 domain 2-like"/>
    <property type="match status" value="1"/>
</dbReference>
<accession>A0A7J7IPJ0</accession>